<dbReference type="HOGENOM" id="CLU_1095493_0_0_1"/>
<protein>
    <submittedName>
        <fullName evidence="2">Uncharacterized protein</fullName>
    </submittedName>
</protein>
<dbReference type="PANTHER" id="PTHR33964">
    <property type="entry name" value="RE45066P-RELATED"/>
    <property type="match status" value="1"/>
</dbReference>
<dbReference type="AlphaFoldDB" id="T1JR06"/>
<dbReference type="Proteomes" id="UP000015104">
    <property type="component" value="Unassembled WGS sequence"/>
</dbReference>
<evidence type="ECO:0000256" key="1">
    <source>
        <dbReference type="SAM" id="MobiDB-lite"/>
    </source>
</evidence>
<keyword evidence="3" id="KW-1185">Reference proteome</keyword>
<name>T1JR06_TETUR</name>
<evidence type="ECO:0000313" key="3">
    <source>
        <dbReference type="Proteomes" id="UP000015104"/>
    </source>
</evidence>
<organism evidence="2 3">
    <name type="scientific">Tetranychus urticae</name>
    <name type="common">Two-spotted spider mite</name>
    <dbReference type="NCBI Taxonomy" id="32264"/>
    <lineage>
        <taxon>Eukaryota</taxon>
        <taxon>Metazoa</taxon>
        <taxon>Ecdysozoa</taxon>
        <taxon>Arthropoda</taxon>
        <taxon>Chelicerata</taxon>
        <taxon>Arachnida</taxon>
        <taxon>Acari</taxon>
        <taxon>Acariformes</taxon>
        <taxon>Trombidiformes</taxon>
        <taxon>Prostigmata</taxon>
        <taxon>Eleutherengona</taxon>
        <taxon>Raphignathae</taxon>
        <taxon>Tetranychoidea</taxon>
        <taxon>Tetranychidae</taxon>
        <taxon>Tetranychus</taxon>
    </lineage>
</organism>
<proteinExistence type="predicted"/>
<reference evidence="2" key="2">
    <citation type="submission" date="2015-06" db="UniProtKB">
        <authorList>
            <consortium name="EnsemblMetazoa"/>
        </authorList>
    </citation>
    <scope>IDENTIFICATION</scope>
</reference>
<dbReference type="EnsemblMetazoa" id="tetur01g05160.1">
    <property type="protein sequence ID" value="tetur01g05160.1"/>
    <property type="gene ID" value="tetur01g05160"/>
</dbReference>
<reference evidence="3" key="1">
    <citation type="submission" date="2011-08" db="EMBL/GenBank/DDBJ databases">
        <authorList>
            <person name="Rombauts S."/>
        </authorList>
    </citation>
    <scope>NUCLEOTIDE SEQUENCE</scope>
    <source>
        <strain evidence="3">London</strain>
    </source>
</reference>
<dbReference type="PANTHER" id="PTHR33964:SF1">
    <property type="entry name" value="RE45066P"/>
    <property type="match status" value="1"/>
</dbReference>
<dbReference type="EMBL" id="CAEY01000442">
    <property type="status" value="NOT_ANNOTATED_CDS"/>
    <property type="molecule type" value="Genomic_DNA"/>
</dbReference>
<sequence length="254" mass="28685">MHTTHGLKSCTQLEARTDRYIKRMLLINSEQSIPRTDNDLLDYCKSTRKGFALATKYQQCLPPFPRQILALMLNGAGKAVRYICDDNSRRSQVLDYLTCLKTENIGRVHSLVGRTLSIMDYIGTNVTSDVMILPYSCCTYHFLYDRSIRLLNTLCPDKSASVTQLIGTLLELTLSEVIDIGCSKYSTLSTCVAKIPQAMENIKSARSSSNKSLEDRSFVEPILRISNRLIDDPTKEDSNNSKRIGELEKPQHVH</sequence>
<feature type="region of interest" description="Disordered" evidence="1">
    <location>
        <begin position="230"/>
        <end position="254"/>
    </location>
</feature>
<accession>T1JR06</accession>
<evidence type="ECO:0000313" key="2">
    <source>
        <dbReference type="EnsemblMetazoa" id="tetur01g05160.1"/>
    </source>
</evidence>